<reference evidence="1" key="1">
    <citation type="journal article" date="2010" name="FEMS Microbiol. Ecol.">
        <title>Phylogenetic and metagenomic analysis of Verrucomicrobia in former agricultural grassland soil.</title>
        <authorList>
            <person name="Kielak A."/>
            <person name="Rodrigues J.L.M."/>
            <person name="Kuramae E.E."/>
            <person name="Chain P.S.G."/>
            <person name="van Veen J.A."/>
            <person name="Kowalchuk G.A."/>
        </authorList>
    </citation>
    <scope>NUCLEOTIDE SEQUENCE</scope>
</reference>
<dbReference type="Pfam" id="PF14539">
    <property type="entry name" value="DUF4442"/>
    <property type="match status" value="1"/>
</dbReference>
<dbReference type="InterPro" id="IPR029069">
    <property type="entry name" value="HotDog_dom_sf"/>
</dbReference>
<dbReference type="InterPro" id="IPR027961">
    <property type="entry name" value="DUF4442"/>
</dbReference>
<dbReference type="SUPFAM" id="SSF54637">
    <property type="entry name" value="Thioesterase/thiol ester dehydrase-isomerase"/>
    <property type="match status" value="1"/>
</dbReference>
<accession>D2DXU7</accession>
<dbReference type="Gene3D" id="3.10.129.10">
    <property type="entry name" value="Hotdog Thioesterase"/>
    <property type="match status" value="1"/>
</dbReference>
<dbReference type="AlphaFoldDB" id="D2DXU7"/>
<sequence>MIETVTGLPFNQLVGLQAGAAPSLLTLPEGPQYLNHLGTVHASALLALAEASSGEFLLQRLGQIGGFIPVVRRLEAKFRKPAHGAVTSQVSTPEQALDDTRRDLAAKGRALVSIAVELHDQSGTHVFSAEVDWFLAKAA</sequence>
<proteinExistence type="predicted"/>
<name>D2DXU7_9BACT</name>
<organism evidence="1">
    <name type="scientific">uncultured Verrucomicrobiota bacterium</name>
    <dbReference type="NCBI Taxonomy" id="156588"/>
    <lineage>
        <taxon>Bacteria</taxon>
        <taxon>Pseudomonadati</taxon>
        <taxon>Verrucomicrobiota</taxon>
        <taxon>environmental samples</taxon>
    </lineage>
</organism>
<protein>
    <recommendedName>
        <fullName evidence="2">DUF4442 domain-containing protein</fullName>
    </recommendedName>
</protein>
<evidence type="ECO:0000313" key="1">
    <source>
        <dbReference type="EMBL" id="ACO70920.1"/>
    </source>
</evidence>
<evidence type="ECO:0008006" key="2">
    <source>
        <dbReference type="Google" id="ProtNLM"/>
    </source>
</evidence>
<dbReference type="EMBL" id="FJ872374">
    <property type="protein sequence ID" value="ACO70920.1"/>
    <property type="molecule type" value="Genomic_DNA"/>
</dbReference>